<evidence type="ECO:0000313" key="11">
    <source>
        <dbReference type="Proteomes" id="UP000034407"/>
    </source>
</evidence>
<dbReference type="OrthoDB" id="9761526at2"/>
<dbReference type="PANTHER" id="PTHR30109">
    <property type="entry name" value="HYDROXYLAMINE REDUCTASE"/>
    <property type="match status" value="1"/>
</dbReference>
<dbReference type="Gene3D" id="1.20.1270.20">
    <property type="match status" value="2"/>
</dbReference>
<keyword evidence="6 9" id="KW-0408">Iron</keyword>
<feature type="binding site" evidence="9">
    <location>
        <position position="241"/>
    </location>
    <ligand>
        <name>hybrid [4Fe-2O-2S] cluster</name>
        <dbReference type="ChEBI" id="CHEBI:60519"/>
    </ligand>
</feature>
<comment type="similarity">
    <text evidence="9">Belongs to the HCP family.</text>
</comment>
<dbReference type="RefSeq" id="WP_035116669.1">
    <property type="nucleotide sequence ID" value="NZ_LBBT01000124.1"/>
</dbReference>
<comment type="catalytic activity">
    <reaction evidence="8 9">
        <text>A + NH4(+) + H2O = hydroxylamine + AH2 + H(+)</text>
        <dbReference type="Rhea" id="RHEA:22052"/>
        <dbReference type="ChEBI" id="CHEBI:13193"/>
        <dbReference type="ChEBI" id="CHEBI:15377"/>
        <dbReference type="ChEBI" id="CHEBI:15378"/>
        <dbReference type="ChEBI" id="CHEBI:15429"/>
        <dbReference type="ChEBI" id="CHEBI:17499"/>
        <dbReference type="ChEBI" id="CHEBI:28938"/>
        <dbReference type="EC" id="1.7.99.1"/>
    </reaction>
</comment>
<dbReference type="PATRIC" id="fig|1629550.3.peg.537"/>
<proteinExistence type="inferred from homology"/>
<feature type="binding site" evidence="9">
    <location>
        <position position="10"/>
    </location>
    <ligand>
        <name>[4Fe-4S] cluster</name>
        <dbReference type="ChEBI" id="CHEBI:49883"/>
    </ligand>
</feature>
<feature type="binding site" evidence="9">
    <location>
        <position position="488"/>
    </location>
    <ligand>
        <name>hybrid [4Fe-2O-2S] cluster</name>
        <dbReference type="ChEBI" id="CHEBI:60519"/>
    </ligand>
</feature>
<feature type="binding site" evidence="9">
    <location>
        <position position="428"/>
    </location>
    <ligand>
        <name>hybrid [4Fe-2O-2S] cluster</name>
        <dbReference type="ChEBI" id="CHEBI:60519"/>
    </ligand>
</feature>
<dbReference type="AlphaFoldDB" id="A0A0M3DKT5"/>
<feature type="binding site" evidence="9">
    <location>
        <position position="265"/>
    </location>
    <ligand>
        <name>hybrid [4Fe-2O-2S] cluster</name>
        <dbReference type="ChEBI" id="CHEBI:60519"/>
    </ligand>
</feature>
<name>A0A0M3DKT5_9FIRM</name>
<dbReference type="Gene3D" id="3.40.50.2030">
    <property type="match status" value="2"/>
</dbReference>
<protein>
    <recommendedName>
        <fullName evidence="9">Hydroxylamine reductase</fullName>
        <ecNumber evidence="9">1.7.99.1</ecNumber>
    </recommendedName>
    <alternativeName>
        <fullName evidence="9">Hybrid-cluster protein</fullName>
        <shortName evidence="9">HCP</shortName>
    </alternativeName>
    <alternativeName>
        <fullName evidence="9">Prismane protein</fullName>
    </alternativeName>
</protein>
<gene>
    <name evidence="9" type="primary">hcp</name>
    <name evidence="10" type="ORF">VN21_05290</name>
</gene>
<dbReference type="GO" id="GO:0051539">
    <property type="term" value="F:4 iron, 4 sulfur cluster binding"/>
    <property type="evidence" value="ECO:0007669"/>
    <property type="project" value="UniProtKB-KW"/>
</dbReference>
<dbReference type="HAMAP" id="MF_00069">
    <property type="entry name" value="Hydroxylam_reduct"/>
    <property type="match status" value="1"/>
</dbReference>
<evidence type="ECO:0000256" key="8">
    <source>
        <dbReference type="ARBA" id="ARBA00051350"/>
    </source>
</evidence>
<dbReference type="PIRSF" id="PIRSF000076">
    <property type="entry name" value="HCP"/>
    <property type="match status" value="1"/>
</dbReference>
<dbReference type="CDD" id="cd01914">
    <property type="entry name" value="HCP"/>
    <property type="match status" value="1"/>
</dbReference>
<dbReference type="NCBIfam" id="NF003658">
    <property type="entry name" value="PRK05290.1"/>
    <property type="match status" value="1"/>
</dbReference>
<dbReference type="FunFam" id="3.40.50.2030:FF:000001">
    <property type="entry name" value="Hydroxylamine reductase"/>
    <property type="match status" value="1"/>
</dbReference>
<dbReference type="GO" id="GO:0046872">
    <property type="term" value="F:metal ion binding"/>
    <property type="evidence" value="ECO:0007669"/>
    <property type="project" value="UniProtKB-KW"/>
</dbReference>
<feature type="binding site" evidence="9">
    <location>
        <position position="25"/>
    </location>
    <ligand>
        <name>[4Fe-4S] cluster</name>
        <dbReference type="ChEBI" id="CHEBI:49883"/>
    </ligand>
</feature>
<feature type="binding site" evidence="9">
    <location>
        <position position="7"/>
    </location>
    <ligand>
        <name>[4Fe-4S] cluster</name>
        <dbReference type="ChEBI" id="CHEBI:49883"/>
    </ligand>
</feature>
<comment type="cofactor">
    <cofactor evidence="9">
        <name>hybrid [4Fe-2O-2S] cluster</name>
        <dbReference type="ChEBI" id="CHEBI:60519"/>
    </cofactor>
    <text evidence="9">Binds 1 hybrid [4Fe-2O-2S] cluster.</text>
</comment>
<keyword evidence="4 9" id="KW-0479">Metal-binding</keyword>
<sequence length="545" mass="60125">MENKMFCFQCQETAGCTGCTKFGVCGKSPDLARMQDLLIYVTKGLSEVTTRLREEGKEVSGEVDHLITINLFTTITNANFDDEIFYIRVKETLETKEALLSKLNNKENLSEAALWTANSNEEMDEKSTKVGVLATKDEDIRSLRELIIYGLKGLAAYMKHANALGYDDEKINAFMQSTLAKTLDENLSVDELIGLTLETGKVGVDGMALLDSANTGTYGHPEITKVDIGVRNNPGILISGHDLKDLELLLKQTEGTGVDVYTHSEMLPAHYYPAFKKYSHFAGNYGNAWWKQKEEFESFNGPILMTTNCIVPPKDTYKDRIYTTGAAGFAGVKHIKGKSEDDKDFSEIIEQAKNCQPPTEIERGEIVGGFAHNQVFALADAVVDAVKSGAIKKFFVMAGCDGRAKSRNYYTEFAEALPKDTVILTAGCAKYKYNKLNLGDINGIPRVLDAGQCNDSYSLALIALKLKEVFELQDINELPIAFNIAWYEQKAVIVLLSLLYLGVKNIHLGPTLPAFLSPNVAKVLVENFGIGGITNVEDDLKMFLG</sequence>
<evidence type="ECO:0000256" key="9">
    <source>
        <dbReference type="HAMAP-Rule" id="MF_00069"/>
    </source>
</evidence>
<feature type="binding site" evidence="9">
    <location>
        <position position="309"/>
    </location>
    <ligand>
        <name>hybrid [4Fe-2O-2S] cluster</name>
        <dbReference type="ChEBI" id="CHEBI:60519"/>
    </ligand>
</feature>
<comment type="caution">
    <text evidence="10">The sequence shown here is derived from an EMBL/GenBank/DDBJ whole genome shotgun (WGS) entry which is preliminary data.</text>
</comment>
<feature type="binding site" evidence="9">
    <location>
        <position position="490"/>
    </location>
    <ligand>
        <name>hybrid [4Fe-2O-2S] cluster</name>
        <dbReference type="ChEBI" id="CHEBI:60519"/>
    </ligand>
</feature>
<feature type="binding site" description="via persulfide group" evidence="9">
    <location>
        <position position="400"/>
    </location>
    <ligand>
        <name>hybrid [4Fe-2O-2S] cluster</name>
        <dbReference type="ChEBI" id="CHEBI:60519"/>
    </ligand>
</feature>
<dbReference type="SUPFAM" id="SSF56821">
    <property type="entry name" value="Prismane protein-like"/>
    <property type="match status" value="1"/>
</dbReference>
<reference evidence="10 11" key="1">
    <citation type="submission" date="2015-04" db="EMBL/GenBank/DDBJ databases">
        <title>Microcin producing Clostridium sp. JC272T.</title>
        <authorList>
            <person name="Jyothsna T."/>
            <person name="Sasikala C."/>
            <person name="Ramana C."/>
        </authorList>
    </citation>
    <scope>NUCLEOTIDE SEQUENCE [LARGE SCALE GENOMIC DNA]</scope>
    <source>
        <strain evidence="10 11">JC272</strain>
    </source>
</reference>
<evidence type="ECO:0000256" key="5">
    <source>
        <dbReference type="ARBA" id="ARBA00023002"/>
    </source>
</evidence>
<dbReference type="FunFam" id="3.40.50.2030:FF:000002">
    <property type="entry name" value="Hydroxylamine reductase"/>
    <property type="match status" value="1"/>
</dbReference>
<organism evidence="10 11">
    <name type="scientific">Paraclostridium benzoelyticum</name>
    <dbReference type="NCBI Taxonomy" id="1629550"/>
    <lineage>
        <taxon>Bacteria</taxon>
        <taxon>Bacillati</taxon>
        <taxon>Bacillota</taxon>
        <taxon>Clostridia</taxon>
        <taxon>Peptostreptococcales</taxon>
        <taxon>Peptostreptococcaceae</taxon>
        <taxon>Paraclostridium</taxon>
    </lineage>
</organism>
<feature type="binding site" evidence="9">
    <location>
        <position position="19"/>
    </location>
    <ligand>
        <name>[4Fe-4S] cluster</name>
        <dbReference type="ChEBI" id="CHEBI:49883"/>
    </ligand>
</feature>
<keyword evidence="5 9" id="KW-0560">Oxidoreductase</keyword>
<evidence type="ECO:0000256" key="1">
    <source>
        <dbReference type="ARBA" id="ARBA00004496"/>
    </source>
</evidence>
<dbReference type="GO" id="GO:0004601">
    <property type="term" value="F:peroxidase activity"/>
    <property type="evidence" value="ECO:0007669"/>
    <property type="project" value="TreeGrafter"/>
</dbReference>
<feature type="modified residue" description="Cysteine persulfide" evidence="9">
    <location>
        <position position="400"/>
    </location>
</feature>
<evidence type="ECO:0000256" key="4">
    <source>
        <dbReference type="ARBA" id="ARBA00022723"/>
    </source>
</evidence>
<dbReference type="InterPro" id="IPR016099">
    <property type="entry name" value="Prismane-like_a/b-sand"/>
</dbReference>
<keyword evidence="7 9" id="KW-0411">Iron-sulfur</keyword>
<dbReference type="InterPro" id="IPR010048">
    <property type="entry name" value="Hydroxylam_reduct"/>
</dbReference>
<dbReference type="FunFam" id="1.20.1270.20:FF:000001">
    <property type="entry name" value="Hydroxylamine reductase"/>
    <property type="match status" value="1"/>
</dbReference>
<dbReference type="PANTHER" id="PTHR30109:SF0">
    <property type="entry name" value="HYDROXYLAMINE REDUCTASE"/>
    <property type="match status" value="1"/>
</dbReference>
<evidence type="ECO:0000256" key="7">
    <source>
        <dbReference type="ARBA" id="ARBA00023014"/>
    </source>
</evidence>
<comment type="subcellular location">
    <subcellularLocation>
        <location evidence="1 9">Cytoplasm</location>
    </subcellularLocation>
</comment>
<feature type="binding site" evidence="9">
    <location>
        <position position="453"/>
    </location>
    <ligand>
        <name>hybrid [4Fe-2O-2S] cluster</name>
        <dbReference type="ChEBI" id="CHEBI:60519"/>
    </ligand>
</feature>
<dbReference type="NCBIfam" id="TIGR01703">
    <property type="entry name" value="hybrid_clust"/>
    <property type="match status" value="1"/>
</dbReference>
<dbReference type="InterPro" id="IPR011254">
    <property type="entry name" value="Prismane-like_sf"/>
</dbReference>
<keyword evidence="11" id="KW-1185">Reference proteome</keyword>
<dbReference type="GO" id="GO:0050418">
    <property type="term" value="F:hydroxylamine reductase activity"/>
    <property type="evidence" value="ECO:0007669"/>
    <property type="project" value="UniProtKB-UniRule"/>
</dbReference>
<dbReference type="GO" id="GO:0005737">
    <property type="term" value="C:cytoplasm"/>
    <property type="evidence" value="ECO:0007669"/>
    <property type="project" value="UniProtKB-SubCell"/>
</dbReference>
<comment type="cofactor">
    <cofactor evidence="9">
        <name>[4Fe-4S] cluster</name>
        <dbReference type="ChEBI" id="CHEBI:49883"/>
    </cofactor>
    <text evidence="9">Binds 1 [4Fe-4S] cluster.</text>
</comment>
<evidence type="ECO:0000256" key="6">
    <source>
        <dbReference type="ARBA" id="ARBA00023004"/>
    </source>
</evidence>
<keyword evidence="2 9" id="KW-0004">4Fe-4S</keyword>
<dbReference type="InterPro" id="IPR016100">
    <property type="entry name" value="Prismane_a-bundle"/>
</dbReference>
<keyword evidence="3 9" id="KW-0963">Cytoplasm</keyword>
<comment type="function">
    <text evidence="9">Catalyzes the reduction of hydroxylamine to form NH(3) and H(2)O.</text>
</comment>
<evidence type="ECO:0000256" key="2">
    <source>
        <dbReference type="ARBA" id="ARBA00022485"/>
    </source>
</evidence>
<dbReference type="InterPro" id="IPR004137">
    <property type="entry name" value="HCP/CODH"/>
</dbReference>
<dbReference type="Proteomes" id="UP000034407">
    <property type="component" value="Unassembled WGS sequence"/>
</dbReference>
<evidence type="ECO:0000256" key="3">
    <source>
        <dbReference type="ARBA" id="ARBA00022490"/>
    </source>
</evidence>
<evidence type="ECO:0000313" key="10">
    <source>
        <dbReference type="EMBL" id="KKY02049.1"/>
    </source>
</evidence>
<dbReference type="EC" id="1.7.99.1" evidence="9"/>
<dbReference type="Pfam" id="PF03063">
    <property type="entry name" value="Prismane"/>
    <property type="match status" value="1"/>
</dbReference>
<dbReference type="EMBL" id="LBBT01000124">
    <property type="protein sequence ID" value="KKY02049.1"/>
    <property type="molecule type" value="Genomic_DNA"/>
</dbReference>
<accession>A0A0M3DKT5</accession>
<dbReference type="GO" id="GO:0042542">
    <property type="term" value="P:response to hydrogen peroxide"/>
    <property type="evidence" value="ECO:0007669"/>
    <property type="project" value="TreeGrafter"/>
</dbReference>